<dbReference type="GO" id="GO:0005743">
    <property type="term" value="C:mitochondrial inner membrane"/>
    <property type="evidence" value="ECO:0007669"/>
    <property type="project" value="UniProtKB-SubCell"/>
</dbReference>
<organism evidence="10 11">
    <name type="scientific">Spodoptera exigua</name>
    <name type="common">Beet armyworm</name>
    <name type="synonym">Noctua fulgens</name>
    <dbReference type="NCBI Taxonomy" id="7107"/>
    <lineage>
        <taxon>Eukaryota</taxon>
        <taxon>Metazoa</taxon>
        <taxon>Ecdysozoa</taxon>
        <taxon>Arthropoda</taxon>
        <taxon>Hexapoda</taxon>
        <taxon>Insecta</taxon>
        <taxon>Pterygota</taxon>
        <taxon>Neoptera</taxon>
        <taxon>Endopterygota</taxon>
        <taxon>Lepidoptera</taxon>
        <taxon>Glossata</taxon>
        <taxon>Ditrysia</taxon>
        <taxon>Noctuoidea</taxon>
        <taxon>Noctuidae</taxon>
        <taxon>Amphipyrinae</taxon>
        <taxon>Spodoptera</taxon>
    </lineage>
</organism>
<keyword evidence="5" id="KW-0999">Mitochondrion inner membrane</keyword>
<dbReference type="PANTHER" id="PTHR13603">
    <property type="entry name" value="TRANSMEMBRANE PROTEIN 186"/>
    <property type="match status" value="1"/>
</dbReference>
<dbReference type="OrthoDB" id="6147888at2759"/>
<evidence type="ECO:0000256" key="5">
    <source>
        <dbReference type="ARBA" id="ARBA00022792"/>
    </source>
</evidence>
<name>A0A835GSQ5_SPOEX</name>
<evidence type="ECO:0000256" key="6">
    <source>
        <dbReference type="ARBA" id="ARBA00022989"/>
    </source>
</evidence>
<comment type="similarity">
    <text evidence="2">Belongs to the TMEM186 family.</text>
</comment>
<feature type="transmembrane region" description="Helical" evidence="9">
    <location>
        <begin position="56"/>
        <end position="75"/>
    </location>
</feature>
<sequence length="187" mass="21098">MLRLLIGSRNCNLINRRCCSTVKENLEVQPESPSIYETVFSFPFIRYVALFNRLKVYHLTGTSIAVPGCGIMEIMDVLPPGALYTAAYIGITGTAVLSLASLPFKNIIGYLYIRVDNQKLKISSVDFWGKRKDRIVKVDDWCPLLDIRPKTTDALYLTPQLSDGTKYKLFLKFGNVLNAKRIGEVLE</sequence>
<feature type="transmembrane region" description="Helical" evidence="9">
    <location>
        <begin position="81"/>
        <end position="104"/>
    </location>
</feature>
<evidence type="ECO:0000313" key="11">
    <source>
        <dbReference type="Proteomes" id="UP000648187"/>
    </source>
</evidence>
<evidence type="ECO:0000256" key="1">
    <source>
        <dbReference type="ARBA" id="ARBA00004448"/>
    </source>
</evidence>
<comment type="subcellular location">
    <subcellularLocation>
        <location evidence="1">Mitochondrion inner membrane</location>
        <topology evidence="1">Multi-pass membrane protein</topology>
    </subcellularLocation>
</comment>
<proteinExistence type="inferred from homology"/>
<dbReference type="EMBL" id="JACKWZ010000005">
    <property type="protein sequence ID" value="KAF9424049.1"/>
    <property type="molecule type" value="Genomic_DNA"/>
</dbReference>
<dbReference type="AlphaFoldDB" id="A0A835GSQ5"/>
<evidence type="ECO:0000256" key="4">
    <source>
        <dbReference type="ARBA" id="ARBA00022692"/>
    </source>
</evidence>
<keyword evidence="8 9" id="KW-0472">Membrane</keyword>
<comment type="caution">
    <text evidence="10">The sequence shown here is derived from an EMBL/GenBank/DDBJ whole genome shotgun (WGS) entry which is preliminary data.</text>
</comment>
<keyword evidence="6 9" id="KW-1133">Transmembrane helix</keyword>
<accession>A0A835GSQ5</accession>
<keyword evidence="7" id="KW-0496">Mitochondrion</keyword>
<dbReference type="Proteomes" id="UP000648187">
    <property type="component" value="Unassembled WGS sequence"/>
</dbReference>
<keyword evidence="11" id="KW-1185">Reference proteome</keyword>
<evidence type="ECO:0000256" key="8">
    <source>
        <dbReference type="ARBA" id="ARBA00023136"/>
    </source>
</evidence>
<evidence type="ECO:0000256" key="2">
    <source>
        <dbReference type="ARBA" id="ARBA00007020"/>
    </source>
</evidence>
<dbReference type="InterPro" id="IPR026571">
    <property type="entry name" value="Tmem186"/>
</dbReference>
<evidence type="ECO:0000256" key="3">
    <source>
        <dbReference type="ARBA" id="ARBA00014604"/>
    </source>
</evidence>
<dbReference type="PANTHER" id="PTHR13603:SF1">
    <property type="entry name" value="TRANSMEMBRANE PROTEIN 186"/>
    <property type="match status" value="1"/>
</dbReference>
<keyword evidence="4 9" id="KW-0812">Transmembrane</keyword>
<protein>
    <recommendedName>
        <fullName evidence="3">Transmembrane protein 186</fullName>
    </recommendedName>
</protein>
<evidence type="ECO:0000256" key="7">
    <source>
        <dbReference type="ARBA" id="ARBA00023128"/>
    </source>
</evidence>
<evidence type="ECO:0000256" key="9">
    <source>
        <dbReference type="SAM" id="Phobius"/>
    </source>
</evidence>
<gene>
    <name evidence="10" type="ORF">HW555_000758</name>
</gene>
<evidence type="ECO:0000313" key="10">
    <source>
        <dbReference type="EMBL" id="KAF9424049.1"/>
    </source>
</evidence>
<reference evidence="10" key="1">
    <citation type="submission" date="2020-08" db="EMBL/GenBank/DDBJ databases">
        <title>Spodoptera exigua strain:BAW_Kor-Di-RS1 Genome sequencing and assembly.</title>
        <authorList>
            <person name="Kim J."/>
            <person name="Nam H.Y."/>
            <person name="Kwon M."/>
            <person name="Choi J.H."/>
            <person name="Cho S.R."/>
            <person name="Kim G.-H."/>
        </authorList>
    </citation>
    <scope>NUCLEOTIDE SEQUENCE</scope>
    <source>
        <strain evidence="10">BAW_Kor-Di-RS1</strain>
        <tissue evidence="10">Whole-body</tissue>
    </source>
</reference>